<dbReference type="HOGENOM" id="CLU_033429_1_2_9"/>
<dbReference type="InterPro" id="IPR051396">
    <property type="entry name" value="Bact_Antivir_Def_Nuclease"/>
</dbReference>
<dbReference type="Pfam" id="PF13304">
    <property type="entry name" value="AAA_21"/>
    <property type="match status" value="1"/>
</dbReference>
<keyword evidence="3" id="KW-1185">Reference proteome</keyword>
<reference evidence="2 3" key="1">
    <citation type="journal article" date="2014" name="Genome Announc.">
        <title>Draft genome sequences of the altered schaedler flora, a defined bacterial community from gnotobiotic mice.</title>
        <authorList>
            <person name="Wannemuehler M.J."/>
            <person name="Overstreet A.M."/>
            <person name="Ward D.V."/>
            <person name="Phillips G.J."/>
        </authorList>
    </citation>
    <scope>NUCLEOTIDE SEQUENCE [LARGE SCALE GENOMIC DNA]</scope>
    <source>
        <strain evidence="2 3">ASF492</strain>
    </source>
</reference>
<proteinExistence type="predicted"/>
<dbReference type="PANTHER" id="PTHR43581:SF2">
    <property type="entry name" value="EXCINUCLEASE ATPASE SUBUNIT"/>
    <property type="match status" value="1"/>
</dbReference>
<dbReference type="SMART" id="SM00382">
    <property type="entry name" value="AAA"/>
    <property type="match status" value="1"/>
</dbReference>
<protein>
    <recommendedName>
        <fullName evidence="1">AAA+ ATPase domain-containing protein</fullName>
    </recommendedName>
</protein>
<dbReference type="GO" id="GO:0006302">
    <property type="term" value="P:double-strand break repair"/>
    <property type="evidence" value="ECO:0007669"/>
    <property type="project" value="InterPro"/>
</dbReference>
<comment type="caution">
    <text evidence="2">The sequence shown here is derived from an EMBL/GenBank/DDBJ whole genome shotgun (WGS) entry which is preliminary data.</text>
</comment>
<dbReference type="InterPro" id="IPR003593">
    <property type="entry name" value="AAA+_ATPase"/>
</dbReference>
<feature type="domain" description="AAA+ ATPase" evidence="1">
    <location>
        <begin position="22"/>
        <end position="356"/>
    </location>
</feature>
<dbReference type="GO" id="GO:0016887">
    <property type="term" value="F:ATP hydrolysis activity"/>
    <property type="evidence" value="ECO:0007669"/>
    <property type="project" value="InterPro"/>
</dbReference>
<gene>
    <name evidence="2" type="ORF">C823_03208</name>
</gene>
<evidence type="ECO:0000259" key="1">
    <source>
        <dbReference type="SMART" id="SM00382"/>
    </source>
</evidence>
<name>N2ADI9_9FIRM</name>
<dbReference type="Gene3D" id="3.40.50.300">
    <property type="entry name" value="P-loop containing nucleotide triphosphate hydrolases"/>
    <property type="match status" value="1"/>
</dbReference>
<evidence type="ECO:0000313" key="2">
    <source>
        <dbReference type="EMBL" id="EMZ24523.1"/>
    </source>
</evidence>
<dbReference type="AlphaFoldDB" id="N2ADI9"/>
<dbReference type="InterPro" id="IPR038729">
    <property type="entry name" value="Rad50/SbcC_AAA"/>
</dbReference>
<dbReference type="OrthoDB" id="9784297at2"/>
<sequence>MQIERLRIKNFRCFEMLEMQLHPKCNVLVGMNGAGKSTILDALAVALGGYLSGFDGIKSNSILSEDAHYKMYCIGSRIEPQEQFPVEIYAEGIVEQENVIENDLKTKISWQRELNGKDRRTTHGNAKPIVDYARALQNRVRAGDVTCRLPLVAYYGTGRLWLQKRNRTKYKKGEKLNRQMGYMDCIAAESNEKQMMQWFEEMTYIQLQEGMVIAELEAVKRAICNCYLNVNSSVTDAKLAYDVRSQELEIYIYHHDEAVKFPVRMLSDGEKGMISLVADIAYRMALLNSNLLDDVLETPGVVLIDEIDLHLHPAWQKRVMGSLLRIFPNIQFVVTTHSPSILLNLSRENIWILNQNEIYQPQDMTYGRSVEEILREVMDTNVKPDEVVNMQREFEHAIDIEDYYSAKQILDKMKNIMGENANVVIENQIVLDVEK</sequence>
<dbReference type="STRING" id="1235802.C823_03208"/>
<accession>N2ADI9</accession>
<dbReference type="eggNOG" id="COG3950">
    <property type="taxonomic scope" value="Bacteria"/>
</dbReference>
<dbReference type="InterPro" id="IPR027417">
    <property type="entry name" value="P-loop_NTPase"/>
</dbReference>
<dbReference type="Pfam" id="PF13476">
    <property type="entry name" value="AAA_23"/>
    <property type="match status" value="1"/>
</dbReference>
<dbReference type="SUPFAM" id="SSF52540">
    <property type="entry name" value="P-loop containing nucleoside triphosphate hydrolases"/>
    <property type="match status" value="1"/>
</dbReference>
<dbReference type="PATRIC" id="fig|1235802.3.peg.3393"/>
<organism evidence="2 3">
    <name type="scientific">Eubacterium plexicaudatum ASF492</name>
    <dbReference type="NCBI Taxonomy" id="1235802"/>
    <lineage>
        <taxon>Bacteria</taxon>
        <taxon>Bacillati</taxon>
        <taxon>Bacillota</taxon>
        <taxon>Clostridia</taxon>
        <taxon>Eubacteriales</taxon>
        <taxon>Eubacteriaceae</taxon>
        <taxon>Eubacterium</taxon>
    </lineage>
</organism>
<dbReference type="PANTHER" id="PTHR43581">
    <property type="entry name" value="ATP/GTP PHOSPHATASE"/>
    <property type="match status" value="1"/>
</dbReference>
<dbReference type="InterPro" id="IPR003959">
    <property type="entry name" value="ATPase_AAA_core"/>
</dbReference>
<evidence type="ECO:0000313" key="3">
    <source>
        <dbReference type="Proteomes" id="UP000012589"/>
    </source>
</evidence>
<dbReference type="Proteomes" id="UP000012589">
    <property type="component" value="Unassembled WGS sequence"/>
</dbReference>
<dbReference type="GO" id="GO:0005524">
    <property type="term" value="F:ATP binding"/>
    <property type="evidence" value="ECO:0007669"/>
    <property type="project" value="InterPro"/>
</dbReference>
<dbReference type="EMBL" id="AQFT01000096">
    <property type="protein sequence ID" value="EMZ24523.1"/>
    <property type="molecule type" value="Genomic_DNA"/>
</dbReference>